<dbReference type="PANTHER" id="PTHR47992">
    <property type="entry name" value="PROTEIN PHOSPHATASE"/>
    <property type="match status" value="1"/>
</dbReference>
<keyword evidence="2" id="KW-0378">Hydrolase</keyword>
<dbReference type="SMART" id="SM00332">
    <property type="entry name" value="PP2Cc"/>
    <property type="match status" value="1"/>
</dbReference>
<dbReference type="Pfam" id="PF13672">
    <property type="entry name" value="PP2C_2"/>
    <property type="match status" value="1"/>
</dbReference>
<gene>
    <name evidence="2" type="primary">stp</name>
    <name evidence="2" type="ORF">IBLFYP30_00102</name>
</gene>
<dbReference type="SMART" id="SM00331">
    <property type="entry name" value="PP2C_SIG"/>
    <property type="match status" value="1"/>
</dbReference>
<dbReference type="InterPro" id="IPR015655">
    <property type="entry name" value="PP2C"/>
</dbReference>
<dbReference type="InterPro" id="IPR036457">
    <property type="entry name" value="PPM-type-like_dom_sf"/>
</dbReference>
<dbReference type="EC" id="3.1.3.16" evidence="2"/>
<dbReference type="InterPro" id="IPR001932">
    <property type="entry name" value="PPM-type_phosphatase-like_dom"/>
</dbReference>
<dbReference type="SUPFAM" id="SSF81606">
    <property type="entry name" value="PP2C-like"/>
    <property type="match status" value="1"/>
</dbReference>
<dbReference type="GO" id="GO:0004722">
    <property type="term" value="F:protein serine/threonine phosphatase activity"/>
    <property type="evidence" value="ECO:0007669"/>
    <property type="project" value="UniProtKB-EC"/>
</dbReference>
<organism evidence="2">
    <name type="scientific">Intestinibacter bartlettii</name>
    <dbReference type="NCBI Taxonomy" id="261299"/>
    <lineage>
        <taxon>Bacteria</taxon>
        <taxon>Bacillati</taxon>
        <taxon>Bacillota</taxon>
        <taxon>Clostridia</taxon>
        <taxon>Peptostreptococcales</taxon>
        <taxon>Peptostreptococcaceae</taxon>
        <taxon>Intestinibacter</taxon>
    </lineage>
</organism>
<dbReference type="AlphaFoldDB" id="A0A6N2ZNW7"/>
<sequence>MIFSLASDIGKVRKNNEDFIDSQIIYKDDDTKIGIFALADGMGGHNKGEVASAMAVNGIIEFLSQNLSQSGNIKIDYFDDIIKQAYNHVNLKIYEKSKEDESFNGMGTTLVTAVIYNEDMYVANVGDSRCYILREDDLKRITVDHSVVEDLVRMNIISEEEAMTHPIRNHITRAMGTDEMVIVDIFREKLKPQDKILMATDGLTGYVLDDKIKELLKKDEDLDVVTKNLINFANEVSGKDNTSVILIQKS</sequence>
<evidence type="ECO:0000313" key="2">
    <source>
        <dbReference type="EMBL" id="VYT79460.1"/>
    </source>
</evidence>
<name>A0A6N2ZNW7_9FIRM</name>
<dbReference type="Gene3D" id="3.60.40.10">
    <property type="entry name" value="PPM-type phosphatase domain"/>
    <property type="match status" value="1"/>
</dbReference>
<feature type="domain" description="PPM-type phosphatase" evidence="1">
    <location>
        <begin position="2"/>
        <end position="249"/>
    </location>
</feature>
<evidence type="ECO:0000259" key="1">
    <source>
        <dbReference type="PROSITE" id="PS51746"/>
    </source>
</evidence>
<dbReference type="CDD" id="cd00143">
    <property type="entry name" value="PP2Cc"/>
    <property type="match status" value="1"/>
</dbReference>
<dbReference type="NCBIfam" id="NF033484">
    <property type="entry name" value="Stp1_PP2C_phos"/>
    <property type="match status" value="1"/>
</dbReference>
<dbReference type="EMBL" id="CACRUE010000012">
    <property type="protein sequence ID" value="VYT79460.1"/>
    <property type="molecule type" value="Genomic_DNA"/>
</dbReference>
<protein>
    <submittedName>
        <fullName evidence="2">Serine/threonine phosphatase stp</fullName>
        <ecNumber evidence="2">3.1.3.16</ecNumber>
    </submittedName>
</protein>
<dbReference type="GeneID" id="89564684"/>
<reference evidence="2" key="1">
    <citation type="submission" date="2019-11" db="EMBL/GenBank/DDBJ databases">
        <authorList>
            <person name="Feng L."/>
        </authorList>
    </citation>
    <scope>NUCLEOTIDE SEQUENCE</scope>
    <source>
        <strain evidence="2">IbartlettiiLFYP30</strain>
    </source>
</reference>
<proteinExistence type="predicted"/>
<accession>A0A6N2ZNW7</accession>
<dbReference type="PROSITE" id="PS51746">
    <property type="entry name" value="PPM_2"/>
    <property type="match status" value="1"/>
</dbReference>
<dbReference type="RefSeq" id="WP_007286535.1">
    <property type="nucleotide sequence ID" value="NZ_CACRUE010000012.1"/>
</dbReference>